<keyword evidence="2" id="KW-1185">Reference proteome</keyword>
<accession>A0A0D0BP03</accession>
<protein>
    <submittedName>
        <fullName evidence="1">Uncharacterized protein</fullName>
    </submittedName>
</protein>
<dbReference type="Proteomes" id="UP000053593">
    <property type="component" value="Unassembled WGS sequence"/>
</dbReference>
<name>A0A0D0BP03_9AGAR</name>
<dbReference type="AlphaFoldDB" id="A0A0D0BP03"/>
<gene>
    <name evidence="1" type="ORF">GYMLUDRAFT_247572</name>
</gene>
<reference evidence="1 2" key="1">
    <citation type="submission" date="2014-04" db="EMBL/GenBank/DDBJ databases">
        <title>Evolutionary Origins and Diversification of the Mycorrhizal Mutualists.</title>
        <authorList>
            <consortium name="DOE Joint Genome Institute"/>
            <consortium name="Mycorrhizal Genomics Consortium"/>
            <person name="Kohler A."/>
            <person name="Kuo A."/>
            <person name="Nagy L.G."/>
            <person name="Floudas D."/>
            <person name="Copeland A."/>
            <person name="Barry K.W."/>
            <person name="Cichocki N."/>
            <person name="Veneault-Fourrey C."/>
            <person name="LaButti K."/>
            <person name="Lindquist E.A."/>
            <person name="Lipzen A."/>
            <person name="Lundell T."/>
            <person name="Morin E."/>
            <person name="Murat C."/>
            <person name="Riley R."/>
            <person name="Ohm R."/>
            <person name="Sun H."/>
            <person name="Tunlid A."/>
            <person name="Henrissat B."/>
            <person name="Grigoriev I.V."/>
            <person name="Hibbett D.S."/>
            <person name="Martin F."/>
        </authorList>
    </citation>
    <scope>NUCLEOTIDE SEQUENCE [LARGE SCALE GENOMIC DNA]</scope>
    <source>
        <strain evidence="1 2">FD-317 M1</strain>
    </source>
</reference>
<evidence type="ECO:0000313" key="1">
    <source>
        <dbReference type="EMBL" id="KIK56791.1"/>
    </source>
</evidence>
<sequence length="216" mass="23608">MSSIFPTLCDPSACEPNHNDHASFAVAVTLSDRDNAERERRNVTQIIQSISGEEGILDSDLTAASNQPTIIDLSLDSDVETLSSGQEDSDHTDHNKQSTIIDLLLDSDSCEEDLEDPYRTGCHKQSPSDKQAKLSISHMLAGVKRKLDSTQNGVMGVRKKFKEDMMKFEDSLNYLRTPEAVNLVPWFLSATSVSYLLASGVAKVGSVSSGQTVSQR</sequence>
<dbReference type="EMBL" id="KN834795">
    <property type="protein sequence ID" value="KIK56791.1"/>
    <property type="molecule type" value="Genomic_DNA"/>
</dbReference>
<organism evidence="1 2">
    <name type="scientific">Collybiopsis luxurians FD-317 M1</name>
    <dbReference type="NCBI Taxonomy" id="944289"/>
    <lineage>
        <taxon>Eukaryota</taxon>
        <taxon>Fungi</taxon>
        <taxon>Dikarya</taxon>
        <taxon>Basidiomycota</taxon>
        <taxon>Agaricomycotina</taxon>
        <taxon>Agaricomycetes</taxon>
        <taxon>Agaricomycetidae</taxon>
        <taxon>Agaricales</taxon>
        <taxon>Marasmiineae</taxon>
        <taxon>Omphalotaceae</taxon>
        <taxon>Collybiopsis</taxon>
        <taxon>Collybiopsis luxurians</taxon>
    </lineage>
</organism>
<proteinExistence type="predicted"/>
<dbReference type="HOGENOM" id="CLU_1277744_0_0_1"/>
<evidence type="ECO:0000313" key="2">
    <source>
        <dbReference type="Proteomes" id="UP000053593"/>
    </source>
</evidence>